<organism evidence="1 2">
    <name type="scientific">Protopolystoma xenopodis</name>
    <dbReference type="NCBI Taxonomy" id="117903"/>
    <lineage>
        <taxon>Eukaryota</taxon>
        <taxon>Metazoa</taxon>
        <taxon>Spiralia</taxon>
        <taxon>Lophotrochozoa</taxon>
        <taxon>Platyhelminthes</taxon>
        <taxon>Monogenea</taxon>
        <taxon>Polyopisthocotylea</taxon>
        <taxon>Polystomatidea</taxon>
        <taxon>Polystomatidae</taxon>
        <taxon>Protopolystoma</taxon>
    </lineage>
</organism>
<dbReference type="AlphaFoldDB" id="A0A448XRD3"/>
<dbReference type="Proteomes" id="UP000784294">
    <property type="component" value="Unassembled WGS sequence"/>
</dbReference>
<evidence type="ECO:0000313" key="2">
    <source>
        <dbReference type="Proteomes" id="UP000784294"/>
    </source>
</evidence>
<protein>
    <submittedName>
        <fullName evidence="1">Uncharacterized protein</fullName>
    </submittedName>
</protein>
<comment type="caution">
    <text evidence="1">The sequence shown here is derived from an EMBL/GenBank/DDBJ whole genome shotgun (WGS) entry which is preliminary data.</text>
</comment>
<gene>
    <name evidence="1" type="ORF">PXEA_LOCUS36478</name>
</gene>
<accession>A0A448XRD3</accession>
<sequence>MYSATFVNAHRPGPFVRLPTVAAQCTRRPHEAYQTASICEVHSPAIHRWSAQSISREIDVRLTMWRRFGSFFPV</sequence>
<reference evidence="1" key="1">
    <citation type="submission" date="2018-11" db="EMBL/GenBank/DDBJ databases">
        <authorList>
            <consortium name="Pathogen Informatics"/>
        </authorList>
    </citation>
    <scope>NUCLEOTIDE SEQUENCE</scope>
</reference>
<proteinExistence type="predicted"/>
<evidence type="ECO:0000313" key="1">
    <source>
        <dbReference type="EMBL" id="VEL43038.1"/>
    </source>
</evidence>
<dbReference type="EMBL" id="CAAALY010278364">
    <property type="protein sequence ID" value="VEL43038.1"/>
    <property type="molecule type" value="Genomic_DNA"/>
</dbReference>
<name>A0A448XRD3_9PLAT</name>
<keyword evidence="2" id="KW-1185">Reference proteome</keyword>